<dbReference type="InterPro" id="IPR010090">
    <property type="entry name" value="Phage_tape_meas"/>
</dbReference>
<gene>
    <name evidence="5" type="ORF">LKD28_11030</name>
</gene>
<evidence type="ECO:0000256" key="3">
    <source>
        <dbReference type="SAM" id="Phobius"/>
    </source>
</evidence>
<dbReference type="Gene3D" id="1.20.120.20">
    <property type="entry name" value="Apolipoprotein"/>
    <property type="match status" value="1"/>
</dbReference>
<keyword evidence="2" id="KW-0175">Coiled coil</keyword>
<reference evidence="5 6" key="1">
    <citation type="submission" date="2021-10" db="EMBL/GenBank/DDBJ databases">
        <title>Anaerobic single-cell dispensing facilitates the cultivation of human gut bacteria.</title>
        <authorList>
            <person name="Afrizal A."/>
        </authorList>
    </citation>
    <scope>NUCLEOTIDE SEQUENCE [LARGE SCALE GENOMIC DNA]</scope>
    <source>
        <strain evidence="5 6">CLA-AA-H212</strain>
    </source>
</reference>
<dbReference type="Pfam" id="PF10145">
    <property type="entry name" value="PhageMin_Tail"/>
    <property type="match status" value="1"/>
</dbReference>
<dbReference type="PANTHER" id="PTHR37813:SF1">
    <property type="entry name" value="FELS-2 PROPHAGE PROTEIN"/>
    <property type="match status" value="1"/>
</dbReference>
<keyword evidence="1" id="KW-1188">Viral release from host cell</keyword>
<keyword evidence="6" id="KW-1185">Reference proteome</keyword>
<dbReference type="NCBIfam" id="TIGR01760">
    <property type="entry name" value="tape_meas_TP901"/>
    <property type="match status" value="1"/>
</dbReference>
<keyword evidence="3" id="KW-1133">Transmembrane helix</keyword>
<evidence type="ECO:0000256" key="1">
    <source>
        <dbReference type="ARBA" id="ARBA00022612"/>
    </source>
</evidence>
<accession>A0ABS8FQP1</accession>
<dbReference type="EMBL" id="JAJEQT010000008">
    <property type="protein sequence ID" value="MCC2219558.1"/>
    <property type="molecule type" value="Genomic_DNA"/>
</dbReference>
<dbReference type="Proteomes" id="UP001198495">
    <property type="component" value="Unassembled WGS sequence"/>
</dbReference>
<dbReference type="RefSeq" id="WP_227573452.1">
    <property type="nucleotide sequence ID" value="NZ_JAJEQT010000008.1"/>
</dbReference>
<proteinExistence type="predicted"/>
<evidence type="ECO:0000313" key="5">
    <source>
        <dbReference type="EMBL" id="MCC2219558.1"/>
    </source>
</evidence>
<evidence type="ECO:0000259" key="4">
    <source>
        <dbReference type="Pfam" id="PF10145"/>
    </source>
</evidence>
<sequence>MGQIKGITIEIDGKTTGLTKALKAANSEIKTTKSQLNSVEKALKLDPKNVDLLKAKQNALNEVIKETKEKLDMEKQAAESAKKELELGNITQGEYDALQAEIVTTTNELSNLEKQARQASSVLGSQMQAAGAHIKEVGNNISGLGEKVTGVGDKVSALGGKMTATITMPVVAGGTAAVKEATDYSSALAKLSTIADTTQTPLDDLDSSIMALSDSTGMGAAEIAEASYQAISAGQSTKDAVGFVEQANVLARAGFTSMTTATDTLTTALNAYGLSADQVSSVSDKLITTQNLGKTTVDELGASMGKVIPTAAMYGVNLDQLSAAYVTTTKNGIGTAEATTYINGMLNELGKSGSTTSNILKEKTGKSFSELMNEGYNLSDVLQIIQNEADSSGMSLADMFGSQEAAKAAATITQHTTDFTSAVKELGNSAGTAQQAFDTLEASDPSIQFEKTKTAIQNCAISIGQILMPIVQQIAGKIQELVQKFRDLDPETQQQIVKIAAIAAAIGPLLVVIGTLISSVGHIITFSGQIVSLVGSITTWMGTASTFITGTMIPAITGVVTAIGPFLLIAAAVIAVITAIIVVIKNWDAIVEVAQFVWESFCEKVSQLVTAFKEFFTSAFQAIGSFFTGIWNGIVSVATNAWSSIRNVFSTVGSFFTGIFQQAWNGITSIFNRLGGFFSGVWNSVTGIFKSAGMAIGNAISGAVKTAVNFVLSKAIGIINGFIGAINAVIGVINKIPGVSLSKISKLGVPQLERGGVLAKGQVGLLEGNGAEAVVPLDQNEKWIAAVAREMKAALAGNQTAMAAGDIVIPVYIGQSKLNDIIVRANQITNYRSGGR</sequence>
<name>A0ABS8FQP1_9FIRM</name>
<dbReference type="Gene3D" id="1.10.287.1490">
    <property type="match status" value="1"/>
</dbReference>
<evidence type="ECO:0000313" key="6">
    <source>
        <dbReference type="Proteomes" id="UP001198495"/>
    </source>
</evidence>
<feature type="coiled-coil region" evidence="2">
    <location>
        <begin position="22"/>
        <end position="122"/>
    </location>
</feature>
<organism evidence="5 6">
    <name type="scientific">Coprococcus hominis</name>
    <name type="common">ex Arizal et al. 2022</name>
    <dbReference type="NCBI Taxonomy" id="2881262"/>
    <lineage>
        <taxon>Bacteria</taxon>
        <taxon>Bacillati</taxon>
        <taxon>Bacillota</taxon>
        <taxon>Clostridia</taxon>
        <taxon>Lachnospirales</taxon>
        <taxon>Lachnospiraceae</taxon>
        <taxon>Coprococcus</taxon>
    </lineage>
</organism>
<feature type="transmembrane region" description="Helical" evidence="3">
    <location>
        <begin position="496"/>
        <end position="518"/>
    </location>
</feature>
<comment type="caution">
    <text evidence="5">The sequence shown here is derived from an EMBL/GenBank/DDBJ whole genome shotgun (WGS) entry which is preliminary data.</text>
</comment>
<evidence type="ECO:0000256" key="2">
    <source>
        <dbReference type="SAM" id="Coils"/>
    </source>
</evidence>
<feature type="transmembrane region" description="Helical" evidence="3">
    <location>
        <begin position="530"/>
        <end position="556"/>
    </location>
</feature>
<dbReference type="PANTHER" id="PTHR37813">
    <property type="entry name" value="FELS-2 PROPHAGE PROTEIN"/>
    <property type="match status" value="1"/>
</dbReference>
<feature type="domain" description="Phage tail tape measure protein" evidence="4">
    <location>
        <begin position="209"/>
        <end position="401"/>
    </location>
</feature>
<feature type="transmembrane region" description="Helical" evidence="3">
    <location>
        <begin position="562"/>
        <end position="584"/>
    </location>
</feature>
<keyword evidence="3" id="KW-0812">Transmembrane</keyword>
<protein>
    <submittedName>
        <fullName evidence="5">Phage tail tape measure protein</fullName>
    </submittedName>
</protein>
<keyword evidence="3" id="KW-0472">Membrane</keyword>